<keyword evidence="1" id="KW-0614">Plasmid</keyword>
<evidence type="ECO:0000313" key="2">
    <source>
        <dbReference type="Proteomes" id="UP000008319"/>
    </source>
</evidence>
<dbReference type="HOGENOM" id="CLU_2864262_0_0_6"/>
<dbReference type="KEGG" id="pmr:PMIP48"/>
<dbReference type="EMBL" id="AM942760">
    <property type="protein sequence ID" value="CAQ34897.1"/>
    <property type="molecule type" value="Genomic_DNA"/>
</dbReference>
<protein>
    <submittedName>
        <fullName evidence="1">Uncharacterized protein</fullName>
    </submittedName>
</protein>
<proteinExistence type="predicted"/>
<organism evidence="1 2">
    <name type="scientific">Proteus mirabilis (strain HI4320)</name>
    <dbReference type="NCBI Taxonomy" id="529507"/>
    <lineage>
        <taxon>Bacteria</taxon>
        <taxon>Pseudomonadati</taxon>
        <taxon>Pseudomonadota</taxon>
        <taxon>Gammaproteobacteria</taxon>
        <taxon>Enterobacterales</taxon>
        <taxon>Morganellaceae</taxon>
        <taxon>Proteus</taxon>
    </lineage>
</organism>
<evidence type="ECO:0000313" key="1">
    <source>
        <dbReference type="EMBL" id="CAQ34897.1"/>
    </source>
</evidence>
<sequence>MSATVRLWRGGQPVNGNGGCSGGASAGLAFPDTSPPLYRQIGVGVLFDSELLPYMRQRHIKSIS</sequence>
<keyword evidence="2" id="KW-1185">Reference proteome</keyword>
<dbReference type="EnsemblBacteria" id="CAQ34897">
    <property type="protein sequence ID" value="CAQ34897"/>
    <property type="gene ID" value="PMIP48"/>
</dbReference>
<name>B1VJ88_PROMH</name>
<dbReference type="Proteomes" id="UP000008319">
    <property type="component" value="Plasmid pHI4320"/>
</dbReference>
<gene>
    <name evidence="1" type="ordered locus">PMIP48</name>
</gene>
<geneLocation type="plasmid" evidence="1 2">
    <name>pHI4320</name>
</geneLocation>
<reference evidence="1 2" key="1">
    <citation type="journal article" date="2008" name="J. Bacteriol.">
        <title>Complete genome sequence of uropathogenic Proteus mirabilis, a master of both adherence and motility.</title>
        <authorList>
            <person name="Pearson M.M."/>
            <person name="Sebaihia M."/>
            <person name="Churcher C."/>
            <person name="Quail M.A."/>
            <person name="Seshasayee A.S."/>
            <person name="Luscombe N.M."/>
            <person name="Abdellah Z."/>
            <person name="Arrosmith C."/>
            <person name="Atkin B."/>
            <person name="Chillingworth T."/>
            <person name="Hauser H."/>
            <person name="Jagels K."/>
            <person name="Moule S."/>
            <person name="Mungall K."/>
            <person name="Norbertczak H."/>
            <person name="Rabbinowitsch E."/>
            <person name="Walker D."/>
            <person name="Whithead S."/>
            <person name="Thomson N.R."/>
            <person name="Rather P.N."/>
            <person name="Parkhill J."/>
            <person name="Mobley H.L."/>
        </authorList>
    </citation>
    <scope>NUCLEOTIDE SEQUENCE [LARGE SCALE GENOMIC DNA]</scope>
    <source>
        <strain evidence="1 2">HI4320</strain>
    </source>
</reference>
<accession>B1VJ88</accession>
<dbReference type="AlphaFoldDB" id="B1VJ88"/>